<dbReference type="AlphaFoldDB" id="A0A7Y0Q4C5"/>
<sequence length="137" mass="14197">MMAGGGYSLLEPRPAYQNGFVSGNEGRGNPDLSFPASVVTPGYFAYFANAPFNFGGTSASAPLFAGWVGDLNITLGHPQGNINPALYQLAGSTNTPFMAVAYGNNGAYGLTPGVYNPVTGLGPANMDNLLTDLQNQQ</sequence>
<name>A0A7Y0Q4C5_9FIRM</name>
<gene>
    <name evidence="1" type="ORF">HIJ39_12210</name>
</gene>
<evidence type="ECO:0000313" key="2">
    <source>
        <dbReference type="Proteomes" id="UP000533476"/>
    </source>
</evidence>
<dbReference type="Gene3D" id="3.40.50.200">
    <property type="entry name" value="Peptidase S8/S53 domain"/>
    <property type="match status" value="1"/>
</dbReference>
<keyword evidence="2" id="KW-1185">Reference proteome</keyword>
<reference evidence="1 2" key="1">
    <citation type="submission" date="2020-04" db="EMBL/GenBank/DDBJ databases">
        <authorList>
            <person name="Zhang R."/>
            <person name="Schippers A."/>
        </authorList>
    </citation>
    <scope>NUCLEOTIDE SEQUENCE [LARGE SCALE GENOMIC DNA]</scope>
    <source>
        <strain evidence="1 2">DSM 109850</strain>
    </source>
</reference>
<comment type="caution">
    <text evidence="1">The sequence shown here is derived from an EMBL/GenBank/DDBJ whole genome shotgun (WGS) entry which is preliminary data.</text>
</comment>
<dbReference type="GO" id="GO:0004252">
    <property type="term" value="F:serine-type endopeptidase activity"/>
    <property type="evidence" value="ECO:0007669"/>
    <property type="project" value="InterPro"/>
</dbReference>
<dbReference type="RefSeq" id="WP_169100067.1">
    <property type="nucleotide sequence ID" value="NZ_JABBVZ010000040.1"/>
</dbReference>
<dbReference type="GO" id="GO:0006508">
    <property type="term" value="P:proteolysis"/>
    <property type="evidence" value="ECO:0007669"/>
    <property type="project" value="InterPro"/>
</dbReference>
<dbReference type="Proteomes" id="UP000533476">
    <property type="component" value="Unassembled WGS sequence"/>
</dbReference>
<dbReference type="PANTHER" id="PTHR14218:SF15">
    <property type="entry name" value="TRIPEPTIDYL-PEPTIDASE 1"/>
    <property type="match status" value="1"/>
</dbReference>
<dbReference type="GO" id="GO:0008240">
    <property type="term" value="F:tripeptidyl-peptidase activity"/>
    <property type="evidence" value="ECO:0007669"/>
    <property type="project" value="TreeGrafter"/>
</dbReference>
<dbReference type="PANTHER" id="PTHR14218">
    <property type="entry name" value="PROTEASE S8 TRIPEPTIDYL PEPTIDASE I CLN2"/>
    <property type="match status" value="1"/>
</dbReference>
<dbReference type="SUPFAM" id="SSF52743">
    <property type="entry name" value="Subtilisin-like"/>
    <property type="match status" value="1"/>
</dbReference>
<evidence type="ECO:0008006" key="3">
    <source>
        <dbReference type="Google" id="ProtNLM"/>
    </source>
</evidence>
<dbReference type="InterPro" id="IPR036852">
    <property type="entry name" value="Peptidase_S8/S53_dom_sf"/>
</dbReference>
<dbReference type="EMBL" id="JABBVZ010000040">
    <property type="protein sequence ID" value="NMP23104.1"/>
    <property type="molecule type" value="Genomic_DNA"/>
</dbReference>
<evidence type="ECO:0000313" key="1">
    <source>
        <dbReference type="EMBL" id="NMP23104.1"/>
    </source>
</evidence>
<dbReference type="InterPro" id="IPR050819">
    <property type="entry name" value="Tripeptidyl-peptidase_I"/>
</dbReference>
<organism evidence="1 2">
    <name type="scientific">Sulfobacillus harzensis</name>
    <dbReference type="NCBI Taxonomy" id="2729629"/>
    <lineage>
        <taxon>Bacteria</taxon>
        <taxon>Bacillati</taxon>
        <taxon>Bacillota</taxon>
        <taxon>Clostridia</taxon>
        <taxon>Eubacteriales</taxon>
        <taxon>Clostridiales Family XVII. Incertae Sedis</taxon>
        <taxon>Sulfobacillus</taxon>
    </lineage>
</organism>
<accession>A0A7Y0Q4C5</accession>
<proteinExistence type="predicted"/>
<protein>
    <recommendedName>
        <fullName evidence="3">Peptidase S53 domain-containing protein</fullName>
    </recommendedName>
</protein>